<keyword evidence="3" id="KW-1185">Reference proteome</keyword>
<dbReference type="OrthoDB" id="10000533at2759"/>
<comment type="caution">
    <text evidence="2">The sequence shown here is derived from an EMBL/GenBank/DDBJ whole genome shotgun (WGS) entry which is preliminary data.</text>
</comment>
<dbReference type="AlphaFoldDB" id="A0A9P7ZLX3"/>
<feature type="domain" description="NmrA-like" evidence="1">
    <location>
        <begin position="41"/>
        <end position="236"/>
    </location>
</feature>
<dbReference type="GeneID" id="70292159"/>
<sequence>MVVVAVAGGTGDLGRVLAQAVIDTGRHEVYILSRKTNYTEESVVHILSEKSVEVVICALIMDSDSACEAQLRLIRAADQCPSVKRFIPSEFNVEYDVGDEFLPYPEKRFHQIARRALERTKSVEYAYFYPGMFMDYFGMPRVSTCLRPLYFFIDPVHGRAILPGDGEGKMSMTLTTDAARYLALALDLPKWPRVLKAVASTVSLNELVTLVGKSQDRPLQVTFQPVEDLLRHDSIPLLSNMHLAKDYPDRFPGGVEQVRTLVADLEAGVALGAYDLSEVQGEHLDLVESFKGLDPPPQQIADFLERTWRRENTYRQSYGFQEALYNAISAPPGSPALFLIASWVTFKHTPGKNAGPDLISQLRRAWLQMRCKYPGLAAENLSDGKFYQSPLTPDEQQHWLDTTFLVLPGRTTTEHWTDMVKPRQMTLNYMPEEKQLFLQGEHHTLDGRGIMNFWDRFFKFLASPVQVDLPTIDGSEIARLPFRSDDLLDVAESRPGRGEQRAQEILAPLADIERPICVPVAQPLLPHCLRNSAERLKVSATLSKAIIDACKTQNLSVTASWHAAVIHATQIVQRQRNAGTDRLNGTKFATFGNFDLRRYFPSTSDSEAYSVGNHHCVLPCVVEPDGKTFSQIVKEVSRFYQQDVPREDPEVWSAMGPMVRTLLPEFVQRQLQETTPAVSSLGAADSFISLSYGHSAKHGSWTIRDVWFGDTVTGPWLECFLWSWQGRICLNTCYNSAYYGYTEVDDFNQLVLEEMMRGLGVRLQGYIGKL</sequence>
<dbReference type="Gene3D" id="3.30.559.30">
    <property type="entry name" value="Nonribosomal peptide synthetase, condensation domain"/>
    <property type="match status" value="1"/>
</dbReference>
<dbReference type="Gene3D" id="3.30.559.10">
    <property type="entry name" value="Chloramphenicol acetyltransferase-like domain"/>
    <property type="match status" value="1"/>
</dbReference>
<dbReference type="Proteomes" id="UP000887229">
    <property type="component" value="Unassembled WGS sequence"/>
</dbReference>
<dbReference type="Pfam" id="PF05368">
    <property type="entry name" value="NmrA"/>
    <property type="match status" value="1"/>
</dbReference>
<dbReference type="RefSeq" id="XP_046118467.1">
    <property type="nucleotide sequence ID" value="XM_046261256.1"/>
</dbReference>
<evidence type="ECO:0000313" key="3">
    <source>
        <dbReference type="Proteomes" id="UP000887229"/>
    </source>
</evidence>
<evidence type="ECO:0000259" key="1">
    <source>
        <dbReference type="Pfam" id="PF05368"/>
    </source>
</evidence>
<reference evidence="2" key="1">
    <citation type="journal article" date="2021" name="IMA Fungus">
        <title>Genomic characterization of three marine fungi, including Emericellopsis atlantica sp. nov. with signatures of a generalist lifestyle and marine biomass degradation.</title>
        <authorList>
            <person name="Hagestad O.C."/>
            <person name="Hou L."/>
            <person name="Andersen J.H."/>
            <person name="Hansen E.H."/>
            <person name="Altermark B."/>
            <person name="Li C."/>
            <person name="Kuhnert E."/>
            <person name="Cox R.J."/>
            <person name="Crous P.W."/>
            <person name="Spatafora J.W."/>
            <person name="Lail K."/>
            <person name="Amirebrahimi M."/>
            <person name="Lipzen A."/>
            <person name="Pangilinan J."/>
            <person name="Andreopoulos W."/>
            <person name="Hayes R.D."/>
            <person name="Ng V."/>
            <person name="Grigoriev I.V."/>
            <person name="Jackson S.A."/>
            <person name="Sutton T.D.S."/>
            <person name="Dobson A.D.W."/>
            <person name="Rama T."/>
        </authorList>
    </citation>
    <scope>NUCLEOTIDE SEQUENCE</scope>
    <source>
        <strain evidence="2">TS7</strain>
    </source>
</reference>
<organism evidence="2 3">
    <name type="scientific">Emericellopsis atlantica</name>
    <dbReference type="NCBI Taxonomy" id="2614577"/>
    <lineage>
        <taxon>Eukaryota</taxon>
        <taxon>Fungi</taxon>
        <taxon>Dikarya</taxon>
        <taxon>Ascomycota</taxon>
        <taxon>Pezizomycotina</taxon>
        <taxon>Sordariomycetes</taxon>
        <taxon>Hypocreomycetidae</taxon>
        <taxon>Hypocreales</taxon>
        <taxon>Bionectriaceae</taxon>
        <taxon>Emericellopsis</taxon>
    </lineage>
</organism>
<dbReference type="InterPro" id="IPR023213">
    <property type="entry name" value="CAT-like_dom_sf"/>
</dbReference>
<evidence type="ECO:0000313" key="2">
    <source>
        <dbReference type="EMBL" id="KAG9254543.1"/>
    </source>
</evidence>
<protein>
    <recommendedName>
        <fullName evidence="1">NmrA-like domain-containing protein</fullName>
    </recommendedName>
</protein>
<dbReference type="EMBL" id="MU251254">
    <property type="protein sequence ID" value="KAG9254543.1"/>
    <property type="molecule type" value="Genomic_DNA"/>
</dbReference>
<dbReference type="Gene3D" id="3.90.25.10">
    <property type="entry name" value="UDP-galactose 4-epimerase, domain 1"/>
    <property type="match status" value="1"/>
</dbReference>
<dbReference type="PANTHER" id="PTHR42034:SF1">
    <property type="entry name" value="CONDENSATION DOMAIN-CONTAINING PROTEIN"/>
    <property type="match status" value="1"/>
</dbReference>
<proteinExistence type="predicted"/>
<dbReference type="SUPFAM" id="SSF51735">
    <property type="entry name" value="NAD(P)-binding Rossmann-fold domains"/>
    <property type="match status" value="1"/>
</dbReference>
<dbReference type="PANTHER" id="PTHR42034">
    <property type="entry name" value="CHROMOSOME 7, WHOLE GENOME SHOTGUN SEQUENCE-RELATED"/>
    <property type="match status" value="1"/>
</dbReference>
<dbReference type="InterPro" id="IPR008030">
    <property type="entry name" value="NmrA-like"/>
</dbReference>
<accession>A0A9P7ZLX3</accession>
<dbReference type="Gene3D" id="3.40.50.720">
    <property type="entry name" value="NAD(P)-binding Rossmann-like Domain"/>
    <property type="match status" value="1"/>
</dbReference>
<dbReference type="InterPro" id="IPR036291">
    <property type="entry name" value="NAD(P)-bd_dom_sf"/>
</dbReference>
<dbReference type="SUPFAM" id="SSF52777">
    <property type="entry name" value="CoA-dependent acyltransferases"/>
    <property type="match status" value="1"/>
</dbReference>
<name>A0A9P7ZLX3_9HYPO</name>
<gene>
    <name evidence="2" type="ORF">F5Z01DRAFT_622287</name>
</gene>